<feature type="binding site" evidence="11">
    <location>
        <position position="47"/>
    </location>
    <ligand>
        <name>UMP</name>
        <dbReference type="ChEBI" id="CHEBI:57865"/>
    </ligand>
</feature>
<accession>A0AAF0D197</accession>
<dbReference type="AlphaFoldDB" id="A0AAF0D197"/>
<dbReference type="SUPFAM" id="SSF53633">
    <property type="entry name" value="Carbamate kinase-like"/>
    <property type="match status" value="1"/>
</dbReference>
<evidence type="ECO:0000256" key="8">
    <source>
        <dbReference type="ARBA" id="ARBA00022840"/>
    </source>
</evidence>
<dbReference type="GO" id="GO:0044210">
    <property type="term" value="P:'de novo' CTP biosynthetic process"/>
    <property type="evidence" value="ECO:0007669"/>
    <property type="project" value="UniProtKB-UniRule"/>
</dbReference>
<keyword evidence="8 11" id="KW-0067">ATP-binding</keyword>
<dbReference type="PANTHER" id="PTHR42833:SF4">
    <property type="entry name" value="URIDYLATE KINASE PUMPKIN, CHLOROPLASTIC"/>
    <property type="match status" value="1"/>
</dbReference>
<dbReference type="GO" id="GO:0005737">
    <property type="term" value="C:cytoplasm"/>
    <property type="evidence" value="ECO:0007669"/>
    <property type="project" value="UniProtKB-SubCell"/>
</dbReference>
<reference evidence="13" key="1">
    <citation type="journal article" date="2017" name="Nature">
        <title>Asgard archaea illuminate the origin of eukaryotic cellular complexity.</title>
        <authorList>
            <person name="Zaremba-Niedzwiedzka K."/>
            <person name="Caceres E.F."/>
            <person name="Saw J.H."/>
            <person name="Backstrom D."/>
            <person name="Juzokaite L."/>
            <person name="Vancaester E."/>
            <person name="Seitz K.W."/>
            <person name="Anantharaman K."/>
            <person name="Starnawski P."/>
            <person name="Kjeldsen K.U."/>
            <person name="Scott M.B."/>
            <person name="Nunoura T."/>
            <person name="Banfield J.F."/>
            <person name="Schramm A."/>
            <person name="Baker B.J."/>
            <person name="Spang A."/>
            <person name="Ettema T.J.G."/>
        </authorList>
    </citation>
    <scope>NUCLEOTIDE SEQUENCE</scope>
    <source>
        <strain evidence="13">LCB_4</strain>
    </source>
</reference>
<evidence type="ECO:0000259" key="12">
    <source>
        <dbReference type="Pfam" id="PF00696"/>
    </source>
</evidence>
<evidence type="ECO:0000256" key="9">
    <source>
        <dbReference type="ARBA" id="ARBA00022975"/>
    </source>
</evidence>
<feature type="binding site" evidence="11">
    <location>
        <position position="48"/>
    </location>
    <ligand>
        <name>ATP</name>
        <dbReference type="ChEBI" id="CHEBI:30616"/>
    </ligand>
</feature>
<feature type="binding site" evidence="11">
    <location>
        <position position="69"/>
    </location>
    <ligand>
        <name>UMP</name>
        <dbReference type="ChEBI" id="CHEBI:57865"/>
    </ligand>
</feature>
<dbReference type="EC" id="2.7.4.22" evidence="11"/>
<evidence type="ECO:0000256" key="3">
    <source>
        <dbReference type="ARBA" id="ARBA00007614"/>
    </source>
</evidence>
<evidence type="ECO:0000256" key="11">
    <source>
        <dbReference type="HAMAP-Rule" id="MF_01220"/>
    </source>
</evidence>
<keyword evidence="5 11" id="KW-0808">Transferase</keyword>
<dbReference type="CDD" id="cd04253">
    <property type="entry name" value="AAK_UMPK-PyrH-Pf"/>
    <property type="match status" value="1"/>
</dbReference>
<dbReference type="InterPro" id="IPR036393">
    <property type="entry name" value="AceGlu_kinase-like_sf"/>
</dbReference>
<dbReference type="NCBIfam" id="TIGR02076">
    <property type="entry name" value="pyrH_arch"/>
    <property type="match status" value="1"/>
</dbReference>
<feature type="domain" description="Aspartate/glutamate/uridylate kinase" evidence="12">
    <location>
        <begin position="1"/>
        <end position="206"/>
    </location>
</feature>
<evidence type="ECO:0000256" key="10">
    <source>
        <dbReference type="ARBA" id="ARBA00047767"/>
    </source>
</evidence>
<sequence>MRVVLKIGGSIIKGVNENLNLKIIRDYADNIKRMIWEGYSVMVVVGGGALAREYVNYMRSLGAPESVCDEVGIDCARLNGMILIAALKEDAYPYPVQNFREVLKLLPLNKVLVLGGVQPGQSTNAVAALLAETVSADYLINLTNVDGVYDKNPLKYSDAKLLREVTTSELERILSAEPTGAGEYPLFDPLAIKIIRRSGIPTWIVNGKNPENILKILRGENIGTKILK</sequence>
<evidence type="ECO:0000313" key="13">
    <source>
        <dbReference type="EMBL" id="WEU39811.1"/>
    </source>
</evidence>
<comment type="subcellular location">
    <subcellularLocation>
        <location evidence="1 11">Cytoplasm</location>
    </subcellularLocation>
</comment>
<reference evidence="13" key="2">
    <citation type="journal article" date="2022" name="Nat. Microbiol.">
        <title>A closed Candidatus Odinarchaeum chromosome exposes Asgard archaeal viruses.</title>
        <authorList>
            <person name="Tamarit D."/>
            <person name="Caceres E.F."/>
            <person name="Krupovic M."/>
            <person name="Nijland R."/>
            <person name="Eme L."/>
            <person name="Robinson N.P."/>
            <person name="Ettema T.J.G."/>
        </authorList>
    </citation>
    <scope>NUCLEOTIDE SEQUENCE</scope>
    <source>
        <strain evidence="13">LCB_4</strain>
    </source>
</reference>
<dbReference type="InterPro" id="IPR011817">
    <property type="entry name" value="Uridylate_kinase"/>
</dbReference>
<feature type="binding site" evidence="11">
    <location>
        <position position="144"/>
    </location>
    <ligand>
        <name>ATP</name>
        <dbReference type="ChEBI" id="CHEBI:30616"/>
    </ligand>
</feature>
<protein>
    <recommendedName>
        <fullName evidence="11">Uridylate kinase</fullName>
        <shortName evidence="11">UK</shortName>
        <ecNumber evidence="11">2.7.4.22</ecNumber>
    </recommendedName>
    <alternativeName>
        <fullName evidence="11">Uridine monophosphate kinase</fullName>
        <shortName evidence="11">UMP kinase</shortName>
        <shortName evidence="11">UMPK</shortName>
    </alternativeName>
</protein>
<feature type="binding site" evidence="11">
    <location>
        <begin position="117"/>
        <end position="123"/>
    </location>
    <ligand>
        <name>UMP</name>
        <dbReference type="ChEBI" id="CHEBI:57865"/>
    </ligand>
</feature>
<feature type="binding site" evidence="11">
    <location>
        <position position="52"/>
    </location>
    <ligand>
        <name>ATP</name>
        <dbReference type="ChEBI" id="CHEBI:30616"/>
    </ligand>
</feature>
<dbReference type="InterPro" id="IPR001048">
    <property type="entry name" value="Asp/Glu/Uridylate_kinase"/>
</dbReference>
<evidence type="ECO:0000256" key="5">
    <source>
        <dbReference type="ARBA" id="ARBA00022679"/>
    </source>
</evidence>
<comment type="caution">
    <text evidence="11">Lacks conserved residue(s) required for the propagation of feature annotation.</text>
</comment>
<dbReference type="PANTHER" id="PTHR42833">
    <property type="entry name" value="URIDYLATE KINASE"/>
    <property type="match status" value="1"/>
</dbReference>
<dbReference type="GO" id="GO:0005524">
    <property type="term" value="F:ATP binding"/>
    <property type="evidence" value="ECO:0007669"/>
    <property type="project" value="UniProtKB-KW"/>
</dbReference>
<keyword evidence="6 11" id="KW-0547">Nucleotide-binding</keyword>
<evidence type="ECO:0000313" key="14">
    <source>
        <dbReference type="Proteomes" id="UP000186851"/>
    </source>
</evidence>
<dbReference type="EMBL" id="CP091871">
    <property type="protein sequence ID" value="WEU39811.1"/>
    <property type="molecule type" value="Genomic_DNA"/>
</dbReference>
<evidence type="ECO:0000256" key="7">
    <source>
        <dbReference type="ARBA" id="ARBA00022777"/>
    </source>
</evidence>
<dbReference type="GO" id="GO:0033862">
    <property type="term" value="F:UMP kinase activity"/>
    <property type="evidence" value="ECO:0007669"/>
    <property type="project" value="UniProtKB-EC"/>
</dbReference>
<feature type="binding site" evidence="11">
    <location>
        <begin position="9"/>
        <end position="10"/>
    </location>
    <ligand>
        <name>ATP</name>
        <dbReference type="ChEBI" id="CHEBI:30616"/>
    </ligand>
</feature>
<feature type="binding site" evidence="11">
    <location>
        <position position="143"/>
    </location>
    <ligand>
        <name>ATP</name>
        <dbReference type="ChEBI" id="CHEBI:30616"/>
    </ligand>
</feature>
<keyword evidence="7 11" id="KW-0418">Kinase</keyword>
<comment type="function">
    <text evidence="11">Catalyzes the reversible phosphorylation of UMP to UDP.</text>
</comment>
<dbReference type="PIRSF" id="PIRSF005650">
    <property type="entry name" value="Uridylate_kin"/>
    <property type="match status" value="1"/>
</dbReference>
<proteinExistence type="inferred from homology"/>
<evidence type="ECO:0000256" key="4">
    <source>
        <dbReference type="ARBA" id="ARBA00022490"/>
    </source>
</evidence>
<dbReference type="HAMAP" id="MF_01220_A">
    <property type="entry name" value="PyrH_A"/>
    <property type="match status" value="1"/>
</dbReference>
<keyword evidence="4 11" id="KW-0963">Cytoplasm</keyword>
<evidence type="ECO:0000256" key="6">
    <source>
        <dbReference type="ARBA" id="ARBA00022741"/>
    </source>
</evidence>
<keyword evidence="9 11" id="KW-0665">Pyrimidine biosynthesis</keyword>
<evidence type="ECO:0000256" key="2">
    <source>
        <dbReference type="ARBA" id="ARBA00004791"/>
    </source>
</evidence>
<dbReference type="Gene3D" id="3.40.1160.10">
    <property type="entry name" value="Acetylglutamate kinase-like"/>
    <property type="match status" value="1"/>
</dbReference>
<dbReference type="GO" id="GO:0006225">
    <property type="term" value="P:UDP biosynthetic process"/>
    <property type="evidence" value="ECO:0007669"/>
    <property type="project" value="TreeGrafter"/>
</dbReference>
<comment type="pathway">
    <text evidence="2 11">Pyrimidine metabolism; CTP biosynthesis via de novo pathway; UDP from UMP (UMPK route): step 1/1.</text>
</comment>
<dbReference type="Proteomes" id="UP000186851">
    <property type="component" value="Chromosome"/>
</dbReference>
<organism evidence="13 14">
    <name type="scientific">Odinarchaeota yellowstonii (strain LCB_4)</name>
    <dbReference type="NCBI Taxonomy" id="1841599"/>
    <lineage>
        <taxon>Archaea</taxon>
        <taxon>Promethearchaeati</taxon>
        <taxon>Candidatus Odinarchaeota</taxon>
        <taxon>Candidatus Odinarchaeia</taxon>
        <taxon>Candidatus Odinarchaeales</taxon>
        <taxon>Candidatus Odinarchaeaceae</taxon>
        <taxon>Candidatus Odinarchaeum</taxon>
    </lineage>
</organism>
<comment type="activity regulation">
    <text evidence="11">Inhibited by UTP.</text>
</comment>
<name>A0AAF0D197_ODILC</name>
<comment type="catalytic activity">
    <reaction evidence="10 11">
        <text>UMP + ATP = UDP + ADP</text>
        <dbReference type="Rhea" id="RHEA:24400"/>
        <dbReference type="ChEBI" id="CHEBI:30616"/>
        <dbReference type="ChEBI" id="CHEBI:57865"/>
        <dbReference type="ChEBI" id="CHEBI:58223"/>
        <dbReference type="ChEBI" id="CHEBI:456216"/>
        <dbReference type="EC" id="2.7.4.22"/>
    </reaction>
</comment>
<gene>
    <name evidence="11 13" type="primary">pyrH</name>
    <name evidence="13" type="ORF">OdinLCB4_004890</name>
</gene>
<comment type="similarity">
    <text evidence="3 11">Belongs to the UMP kinase family.</text>
</comment>
<dbReference type="InterPro" id="IPR011818">
    <property type="entry name" value="Uridylate_kinase_arch/spir"/>
</dbReference>
<dbReference type="Pfam" id="PF00696">
    <property type="entry name" value="AA_kinase"/>
    <property type="match status" value="1"/>
</dbReference>
<evidence type="ECO:0000256" key="1">
    <source>
        <dbReference type="ARBA" id="ARBA00004496"/>
    </source>
</evidence>
<dbReference type="KEGG" id="oyw:OdinLCB4_004890"/>
<comment type="subunit">
    <text evidence="11">Homohexamer.</text>
</comment>
<feature type="binding site" evidence="11">
    <location>
        <position position="149"/>
    </location>
    <ligand>
        <name>ATP</name>
        <dbReference type="ChEBI" id="CHEBI:30616"/>
    </ligand>
</feature>